<comment type="similarity">
    <text evidence="1">Belongs to the WXG100 family.</text>
</comment>
<dbReference type="Gene3D" id="1.10.287.1060">
    <property type="entry name" value="ESAT-6-like"/>
    <property type="match status" value="1"/>
</dbReference>
<feature type="coiled-coil region" evidence="2">
    <location>
        <begin position="19"/>
        <end position="46"/>
    </location>
</feature>
<evidence type="ECO:0000313" key="6">
    <source>
        <dbReference type="Proteomes" id="UP001273589"/>
    </source>
</evidence>
<dbReference type="Pfam" id="PF06013">
    <property type="entry name" value="WXG100"/>
    <property type="match status" value="1"/>
</dbReference>
<dbReference type="EMBL" id="JARAYU010000010">
    <property type="protein sequence ID" value="MDX3703224.1"/>
    <property type="molecule type" value="Genomic_DNA"/>
</dbReference>
<reference evidence="3 5" key="1">
    <citation type="journal article" date="2023" name="Microb. Genom.">
        <title>Mesoterricola silvestris gen. nov., sp. nov., Mesoterricola sediminis sp. nov., Geothrix oryzae sp. nov., Geothrix edaphica sp. nov., Geothrix rubra sp. nov., and Geothrix limicola sp. nov., six novel members of Acidobacteriota isolated from soils.</title>
        <authorList>
            <person name="Weisberg A.J."/>
            <person name="Pearce E."/>
            <person name="Kramer C.G."/>
            <person name="Chang J.H."/>
            <person name="Clarke C.R."/>
        </authorList>
    </citation>
    <scope>NUCLEOTIDE SEQUENCE</scope>
    <source>
        <strain evidence="4 5">ID09-01A</strain>
        <strain evidence="3">ND06-05F</strain>
    </source>
</reference>
<keyword evidence="2" id="KW-0175">Coiled coil</keyword>
<evidence type="ECO:0000313" key="5">
    <source>
        <dbReference type="Proteomes" id="UP001271274"/>
    </source>
</evidence>
<dbReference type="RefSeq" id="WP_046706002.1">
    <property type="nucleotide sequence ID" value="NZ_CP108079.1"/>
</dbReference>
<dbReference type="AlphaFoldDB" id="A0AAJ2PR41"/>
<evidence type="ECO:0000256" key="1">
    <source>
        <dbReference type="RuleBase" id="RU362001"/>
    </source>
</evidence>
<comment type="caution">
    <text evidence="3">The sequence shown here is derived from an EMBL/GenBank/DDBJ whole genome shotgun (WGS) entry which is preliminary data.</text>
</comment>
<sequence>MGNNTDGLSVTYDALDITATKIANEARDLEQDLQELKRLVENSVQYWEGEAQDTFKVKLERWDKEATDIHTALTGIGHVVATAGGTYMEGDKKGASYLQ</sequence>
<name>A0AAJ2PR41_9ACTN</name>
<proteinExistence type="inferred from homology"/>
<dbReference type="InterPro" id="IPR010310">
    <property type="entry name" value="T7SS_ESAT-6-like"/>
</dbReference>
<evidence type="ECO:0000313" key="3">
    <source>
        <dbReference type="EMBL" id="MDX3131687.1"/>
    </source>
</evidence>
<dbReference type="SUPFAM" id="SSF140453">
    <property type="entry name" value="EsxAB dimer-like"/>
    <property type="match status" value="1"/>
</dbReference>
<evidence type="ECO:0000256" key="2">
    <source>
        <dbReference type="SAM" id="Coils"/>
    </source>
</evidence>
<evidence type="ECO:0000313" key="4">
    <source>
        <dbReference type="EMBL" id="MDX3703224.1"/>
    </source>
</evidence>
<protein>
    <recommendedName>
        <fullName evidence="1">ESAT-6-like protein</fullName>
    </recommendedName>
</protein>
<gene>
    <name evidence="3" type="ORF">PV367_18265</name>
    <name evidence="4" type="ORF">PV662_26375</name>
</gene>
<dbReference type="NCBIfam" id="TIGR03930">
    <property type="entry name" value="WXG100_ESAT6"/>
    <property type="match status" value="1"/>
</dbReference>
<keyword evidence="5" id="KW-1185">Reference proteome</keyword>
<dbReference type="Proteomes" id="UP001273589">
    <property type="component" value="Unassembled WGS sequence"/>
</dbReference>
<accession>A0AAJ2PR41</accession>
<dbReference type="InterPro" id="IPR036689">
    <property type="entry name" value="ESAT-6-like_sf"/>
</dbReference>
<dbReference type="Proteomes" id="UP001271274">
    <property type="component" value="Unassembled WGS sequence"/>
</dbReference>
<organism evidence="3 6">
    <name type="scientific">Streptomyces europaeiscabiei</name>
    <dbReference type="NCBI Taxonomy" id="146819"/>
    <lineage>
        <taxon>Bacteria</taxon>
        <taxon>Bacillati</taxon>
        <taxon>Actinomycetota</taxon>
        <taxon>Actinomycetes</taxon>
        <taxon>Kitasatosporales</taxon>
        <taxon>Streptomycetaceae</taxon>
        <taxon>Streptomyces</taxon>
    </lineage>
</organism>
<dbReference type="EMBL" id="JARAWN010000102">
    <property type="protein sequence ID" value="MDX3131687.1"/>
    <property type="molecule type" value="Genomic_DNA"/>
</dbReference>